<feature type="domain" description="HTH cro/C1-type" evidence="1">
    <location>
        <begin position="9"/>
        <end position="66"/>
    </location>
</feature>
<protein>
    <submittedName>
        <fullName evidence="2">Helix-turn-helix domain-containing protein</fullName>
    </submittedName>
</protein>
<comment type="caution">
    <text evidence="2">The sequence shown here is derived from an EMBL/GenBank/DDBJ whole genome shotgun (WGS) entry which is preliminary data.</text>
</comment>
<dbReference type="InterPro" id="IPR010982">
    <property type="entry name" value="Lambda_DNA-bd_dom_sf"/>
</dbReference>
<dbReference type="SMART" id="SM00530">
    <property type="entry name" value="HTH_XRE"/>
    <property type="match status" value="1"/>
</dbReference>
<dbReference type="Proteomes" id="UP000824063">
    <property type="component" value="Unassembled WGS sequence"/>
</dbReference>
<dbReference type="InterPro" id="IPR001387">
    <property type="entry name" value="Cro/C1-type_HTH"/>
</dbReference>
<accession>A0A9D2F8L0</accession>
<evidence type="ECO:0000259" key="1">
    <source>
        <dbReference type="PROSITE" id="PS50943"/>
    </source>
</evidence>
<dbReference type="SUPFAM" id="SSF47413">
    <property type="entry name" value="lambda repressor-like DNA-binding domains"/>
    <property type="match status" value="1"/>
</dbReference>
<dbReference type="PROSITE" id="PS50943">
    <property type="entry name" value="HTH_CROC1"/>
    <property type="match status" value="1"/>
</dbReference>
<dbReference type="Gene3D" id="1.10.260.40">
    <property type="entry name" value="lambda repressor-like DNA-binding domains"/>
    <property type="match status" value="1"/>
</dbReference>
<dbReference type="AlphaFoldDB" id="A0A9D2F8L0"/>
<gene>
    <name evidence="2" type="ORF">IAA20_07540</name>
</gene>
<dbReference type="GO" id="GO:0003677">
    <property type="term" value="F:DNA binding"/>
    <property type="evidence" value="ECO:0007669"/>
    <property type="project" value="InterPro"/>
</dbReference>
<evidence type="ECO:0000313" key="3">
    <source>
        <dbReference type="Proteomes" id="UP000824063"/>
    </source>
</evidence>
<sequence>MLDQKQFTLKQLRNLSGMSQEELGEAVGLSSRTIGTYEKDINSLKNVSYAKLQEIAKALDVSVDNIFLG</sequence>
<name>A0A9D2F8L0_9ENTE</name>
<proteinExistence type="predicted"/>
<reference evidence="2" key="2">
    <citation type="submission" date="2021-04" db="EMBL/GenBank/DDBJ databases">
        <authorList>
            <person name="Gilroy R."/>
        </authorList>
    </citation>
    <scope>NUCLEOTIDE SEQUENCE</scope>
    <source>
        <strain evidence="2">CHK172-16539</strain>
    </source>
</reference>
<dbReference type="Pfam" id="PF01381">
    <property type="entry name" value="HTH_3"/>
    <property type="match status" value="1"/>
</dbReference>
<dbReference type="CDD" id="cd00093">
    <property type="entry name" value="HTH_XRE"/>
    <property type="match status" value="1"/>
</dbReference>
<evidence type="ECO:0000313" key="2">
    <source>
        <dbReference type="EMBL" id="HIZ53776.1"/>
    </source>
</evidence>
<organism evidence="2 3">
    <name type="scientific">Candidatus Enterococcus avicola</name>
    <dbReference type="NCBI Taxonomy" id="2838561"/>
    <lineage>
        <taxon>Bacteria</taxon>
        <taxon>Bacillati</taxon>
        <taxon>Bacillota</taxon>
        <taxon>Bacilli</taxon>
        <taxon>Lactobacillales</taxon>
        <taxon>Enterococcaceae</taxon>
        <taxon>Enterococcus</taxon>
    </lineage>
</organism>
<reference evidence="2" key="1">
    <citation type="journal article" date="2021" name="PeerJ">
        <title>Extensive microbial diversity within the chicken gut microbiome revealed by metagenomics and culture.</title>
        <authorList>
            <person name="Gilroy R."/>
            <person name="Ravi A."/>
            <person name="Getino M."/>
            <person name="Pursley I."/>
            <person name="Horton D.L."/>
            <person name="Alikhan N.F."/>
            <person name="Baker D."/>
            <person name="Gharbi K."/>
            <person name="Hall N."/>
            <person name="Watson M."/>
            <person name="Adriaenssens E.M."/>
            <person name="Foster-Nyarko E."/>
            <person name="Jarju S."/>
            <person name="Secka A."/>
            <person name="Antonio M."/>
            <person name="Oren A."/>
            <person name="Chaudhuri R.R."/>
            <person name="La Ragione R."/>
            <person name="Hildebrand F."/>
            <person name="Pallen M.J."/>
        </authorList>
    </citation>
    <scope>NUCLEOTIDE SEQUENCE</scope>
    <source>
        <strain evidence="2">CHK172-16539</strain>
    </source>
</reference>
<dbReference type="EMBL" id="DXBN01000168">
    <property type="protein sequence ID" value="HIZ53776.1"/>
    <property type="molecule type" value="Genomic_DNA"/>
</dbReference>